<dbReference type="Proteomes" id="UP001239626">
    <property type="component" value="Unassembled WGS sequence"/>
</dbReference>
<comment type="caution">
    <text evidence="1">The sequence shown here is derived from an EMBL/GenBank/DDBJ whole genome shotgun (WGS) entry which is preliminary data.</text>
</comment>
<gene>
    <name evidence="1" type="ORF">J2X26_001105</name>
</gene>
<reference evidence="1 2" key="1">
    <citation type="submission" date="2023-07" db="EMBL/GenBank/DDBJ databases">
        <title>Sorghum-associated microbial communities from plants grown in Nebraska, USA.</title>
        <authorList>
            <person name="Schachtman D."/>
        </authorList>
    </citation>
    <scope>NUCLEOTIDE SEQUENCE [LARGE SCALE GENOMIC DNA]</scope>
    <source>
        <strain evidence="1 2">BE332</strain>
    </source>
</reference>
<dbReference type="RefSeq" id="WP_307490484.1">
    <property type="nucleotide sequence ID" value="NZ_JAUSVB010000001.1"/>
</dbReference>
<dbReference type="EMBL" id="JAUSVB010000001">
    <property type="protein sequence ID" value="MDQ0372808.1"/>
    <property type="molecule type" value="Genomic_DNA"/>
</dbReference>
<dbReference type="SUPFAM" id="SSF55961">
    <property type="entry name" value="Bet v1-like"/>
    <property type="match status" value="1"/>
</dbReference>
<evidence type="ECO:0000313" key="2">
    <source>
        <dbReference type="Proteomes" id="UP001239626"/>
    </source>
</evidence>
<proteinExistence type="predicted"/>
<evidence type="ECO:0008006" key="3">
    <source>
        <dbReference type="Google" id="ProtNLM"/>
    </source>
</evidence>
<accession>A0ABU0EC09</accession>
<name>A0ABU0EC09_9CELL</name>
<keyword evidence="2" id="KW-1185">Reference proteome</keyword>
<protein>
    <recommendedName>
        <fullName evidence="3">DUF1990 domain-containing protein</fullName>
    </recommendedName>
</protein>
<evidence type="ECO:0000313" key="1">
    <source>
        <dbReference type="EMBL" id="MDQ0372808.1"/>
    </source>
</evidence>
<sequence length="196" mass="21717">MKVSTTAGGAMGRASSWGVTTAEQDRAYPCDALMPGPADRLLRGVDVAAPADVVYRWVCQFRVAPYSYDWIDNRGRRSPRRPLPWCWDLEVGQTFSRIFTLESFVVGEHLTVRMAPGTGARAFGDLALTYAVVPVGPERSRLLAVIRGPKPTNRLVALRSWLLGWGDLLMMRKQLLTFAALAAREHAERSRAQSSV</sequence>
<organism evidence="1 2">
    <name type="scientific">Cellulomonas humilata</name>
    <dbReference type="NCBI Taxonomy" id="144055"/>
    <lineage>
        <taxon>Bacteria</taxon>
        <taxon>Bacillati</taxon>
        <taxon>Actinomycetota</taxon>
        <taxon>Actinomycetes</taxon>
        <taxon>Micrococcales</taxon>
        <taxon>Cellulomonadaceae</taxon>
        <taxon>Cellulomonas</taxon>
    </lineage>
</organism>